<sequence>MDTPKTVALSEFVGVEVLGRVQDYMNDRGKDVLYELFLQHRVLLFRNQELDGEEQVRFAEMFGDPSRRDYMAKAEGGYAHISNSRPDGILSNGELFFHADHCFYADPLKAICLYAIEVPESGGETKFADAAEALKRMPAELRQRIEGRTGLHLYDYAGDYGNRMLEENTSADAPRHEHPIVWRHPETGKEILLVNKISTAKIMGLPRQEGDDLLEELASYVDNEDLTYCHKWRPGDLLIWDNRALQHARMDFDPSQKRTIRRVPLVEFGGV</sequence>
<dbReference type="PANTHER" id="PTHR30468:SF1">
    <property type="entry name" value="ALPHA-KETOGLUTARATE-DEPENDENT SULFONATE DIOXYGENASE"/>
    <property type="match status" value="1"/>
</dbReference>
<dbReference type="RefSeq" id="WP_128355746.1">
    <property type="nucleotide sequence ID" value="NZ_CP022987.1"/>
</dbReference>
<evidence type="ECO:0000256" key="1">
    <source>
        <dbReference type="ARBA" id="ARBA00005896"/>
    </source>
</evidence>
<dbReference type="GO" id="GO:0000908">
    <property type="term" value="F:taurine dioxygenase activity"/>
    <property type="evidence" value="ECO:0007669"/>
    <property type="project" value="TreeGrafter"/>
</dbReference>
<reference evidence="7 8" key="1">
    <citation type="submission" date="2017-08" db="EMBL/GenBank/DDBJ databases">
        <authorList>
            <person name="Park S.-J."/>
            <person name="Kim H."/>
        </authorList>
    </citation>
    <scope>NUCLEOTIDE SEQUENCE [LARGE SCALE GENOMIC DNA]</scope>
    <source>
        <strain evidence="8">ye3</strain>
    </source>
</reference>
<dbReference type="PANTHER" id="PTHR30468">
    <property type="entry name" value="ALPHA-KETOGLUTARATE-DEPENDENT SULFONATE DIOXYGENASE"/>
    <property type="match status" value="1"/>
</dbReference>
<evidence type="ECO:0000313" key="8">
    <source>
        <dbReference type="Proteomes" id="UP000283474"/>
    </source>
</evidence>
<dbReference type="InterPro" id="IPR003819">
    <property type="entry name" value="TauD/TfdA-like"/>
</dbReference>
<dbReference type="Proteomes" id="UP000283474">
    <property type="component" value="Chromosome"/>
</dbReference>
<keyword evidence="3" id="KW-0223">Dioxygenase</keyword>
<dbReference type="AlphaFoldDB" id="A0A410GEM8"/>
<dbReference type="GO" id="GO:0046872">
    <property type="term" value="F:metal ion binding"/>
    <property type="evidence" value="ECO:0007669"/>
    <property type="project" value="UniProtKB-KW"/>
</dbReference>
<dbReference type="GO" id="GO:0006790">
    <property type="term" value="P:sulfur compound metabolic process"/>
    <property type="evidence" value="ECO:0007669"/>
    <property type="project" value="TreeGrafter"/>
</dbReference>
<gene>
    <name evidence="7" type="ORF">CKA81_13530</name>
</gene>
<protein>
    <recommendedName>
        <fullName evidence="6">TauD/TfdA-like domain-containing protein</fullName>
    </recommendedName>
</protein>
<dbReference type="SUPFAM" id="SSF51197">
    <property type="entry name" value="Clavaminate synthase-like"/>
    <property type="match status" value="1"/>
</dbReference>
<accession>A0A410GEM8</accession>
<dbReference type="Pfam" id="PF02668">
    <property type="entry name" value="TauD"/>
    <property type="match status" value="1"/>
</dbReference>
<keyword evidence="4" id="KW-0560">Oxidoreductase</keyword>
<evidence type="ECO:0000256" key="5">
    <source>
        <dbReference type="ARBA" id="ARBA00023004"/>
    </source>
</evidence>
<dbReference type="InterPro" id="IPR042098">
    <property type="entry name" value="TauD-like_sf"/>
</dbReference>
<dbReference type="EMBL" id="CP022987">
    <property type="protein sequence ID" value="QAA94752.1"/>
    <property type="molecule type" value="Genomic_DNA"/>
</dbReference>
<evidence type="ECO:0000259" key="6">
    <source>
        <dbReference type="Pfam" id="PF02668"/>
    </source>
</evidence>
<comment type="similarity">
    <text evidence="1">Belongs to the TfdA dioxygenase family.</text>
</comment>
<feature type="domain" description="TauD/TfdA-like" evidence="6">
    <location>
        <begin position="25"/>
        <end position="263"/>
    </location>
</feature>
<dbReference type="Gene3D" id="3.60.130.10">
    <property type="entry name" value="Clavaminate synthase-like"/>
    <property type="match status" value="1"/>
</dbReference>
<keyword evidence="2" id="KW-0479">Metal-binding</keyword>
<evidence type="ECO:0000256" key="3">
    <source>
        <dbReference type="ARBA" id="ARBA00022964"/>
    </source>
</evidence>
<evidence type="ECO:0000256" key="4">
    <source>
        <dbReference type="ARBA" id="ARBA00023002"/>
    </source>
</evidence>
<dbReference type="KEGG" id="pus:CKA81_13530"/>
<name>A0A410GEM8_9BURK</name>
<evidence type="ECO:0000256" key="2">
    <source>
        <dbReference type="ARBA" id="ARBA00022723"/>
    </source>
</evidence>
<keyword evidence="5" id="KW-0408">Iron</keyword>
<evidence type="ECO:0000313" key="7">
    <source>
        <dbReference type="EMBL" id="QAA94752.1"/>
    </source>
</evidence>
<dbReference type="InterPro" id="IPR051323">
    <property type="entry name" value="AtsK-like"/>
</dbReference>
<organism evidence="7 8">
    <name type="scientific">Pollutimonas thiosulfatoxidans</name>
    <dbReference type="NCBI Taxonomy" id="2028345"/>
    <lineage>
        <taxon>Bacteria</taxon>
        <taxon>Pseudomonadati</taxon>
        <taxon>Pseudomonadota</taxon>
        <taxon>Betaproteobacteria</taxon>
        <taxon>Burkholderiales</taxon>
        <taxon>Alcaligenaceae</taxon>
        <taxon>Pollutimonas</taxon>
    </lineage>
</organism>
<proteinExistence type="inferred from homology"/>
<dbReference type="OrthoDB" id="8893262at2"/>
<keyword evidence="8" id="KW-1185">Reference proteome</keyword>
<dbReference type="GO" id="GO:0005737">
    <property type="term" value="C:cytoplasm"/>
    <property type="evidence" value="ECO:0007669"/>
    <property type="project" value="TreeGrafter"/>
</dbReference>